<feature type="coiled-coil region" evidence="1">
    <location>
        <begin position="505"/>
        <end position="532"/>
    </location>
</feature>
<feature type="region of interest" description="Disordered" evidence="2">
    <location>
        <begin position="263"/>
        <end position="322"/>
    </location>
</feature>
<feature type="compositionally biased region" description="Gly residues" evidence="2">
    <location>
        <begin position="264"/>
        <end position="274"/>
    </location>
</feature>
<comment type="caution">
    <text evidence="3">The sequence shown here is derived from an EMBL/GenBank/DDBJ whole genome shotgun (WGS) entry which is preliminary data.</text>
</comment>
<evidence type="ECO:0000313" key="4">
    <source>
        <dbReference type="Proteomes" id="UP000613740"/>
    </source>
</evidence>
<keyword evidence="4" id="KW-1185">Reference proteome</keyword>
<evidence type="ECO:0000313" key="3">
    <source>
        <dbReference type="EMBL" id="KAG2451759.1"/>
    </source>
</evidence>
<organism evidence="3 4">
    <name type="scientific">Chlamydomonas schloesseri</name>
    <dbReference type="NCBI Taxonomy" id="2026947"/>
    <lineage>
        <taxon>Eukaryota</taxon>
        <taxon>Viridiplantae</taxon>
        <taxon>Chlorophyta</taxon>
        <taxon>core chlorophytes</taxon>
        <taxon>Chlorophyceae</taxon>
        <taxon>CS clade</taxon>
        <taxon>Chlamydomonadales</taxon>
        <taxon>Chlamydomonadaceae</taxon>
        <taxon>Chlamydomonas</taxon>
    </lineage>
</organism>
<name>A0A835WQV2_9CHLO</name>
<dbReference type="EMBL" id="JAEHOD010000007">
    <property type="protein sequence ID" value="KAG2451759.1"/>
    <property type="molecule type" value="Genomic_DNA"/>
</dbReference>
<accession>A0A835WQV2</accession>
<gene>
    <name evidence="3" type="ORF">HYH02_003538</name>
</gene>
<feature type="compositionally biased region" description="Low complexity" evidence="2">
    <location>
        <begin position="148"/>
        <end position="165"/>
    </location>
</feature>
<dbReference type="OrthoDB" id="550991at2759"/>
<evidence type="ECO:0000256" key="2">
    <source>
        <dbReference type="SAM" id="MobiDB-lite"/>
    </source>
</evidence>
<feature type="compositionally biased region" description="Low complexity" evidence="2">
    <location>
        <begin position="275"/>
        <end position="321"/>
    </location>
</feature>
<protein>
    <submittedName>
        <fullName evidence="3">Uncharacterized protein</fullName>
    </submittedName>
</protein>
<proteinExistence type="predicted"/>
<dbReference type="Proteomes" id="UP000613740">
    <property type="component" value="Unassembled WGS sequence"/>
</dbReference>
<dbReference type="AlphaFoldDB" id="A0A835WQV2"/>
<reference evidence="3" key="1">
    <citation type="journal article" date="2020" name="bioRxiv">
        <title>Comparative genomics of Chlamydomonas.</title>
        <authorList>
            <person name="Craig R.J."/>
            <person name="Hasan A.R."/>
            <person name="Ness R.W."/>
            <person name="Keightley P.D."/>
        </authorList>
    </citation>
    <scope>NUCLEOTIDE SEQUENCE</scope>
    <source>
        <strain evidence="3">CCAP 11/173</strain>
    </source>
</reference>
<feature type="compositionally biased region" description="Low complexity" evidence="2">
    <location>
        <begin position="43"/>
        <end position="54"/>
    </location>
</feature>
<feature type="region of interest" description="Disordered" evidence="2">
    <location>
        <begin position="1"/>
        <end position="230"/>
    </location>
</feature>
<feature type="compositionally biased region" description="Low complexity" evidence="2">
    <location>
        <begin position="105"/>
        <end position="124"/>
    </location>
</feature>
<feature type="compositionally biased region" description="Low complexity" evidence="2">
    <location>
        <begin position="196"/>
        <end position="205"/>
    </location>
</feature>
<feature type="compositionally biased region" description="Pro residues" evidence="2">
    <location>
        <begin position="1"/>
        <end position="10"/>
    </location>
</feature>
<feature type="compositionally biased region" description="Low complexity" evidence="2">
    <location>
        <begin position="11"/>
        <end position="22"/>
    </location>
</feature>
<evidence type="ECO:0000256" key="1">
    <source>
        <dbReference type="SAM" id="Coils"/>
    </source>
</evidence>
<keyword evidence="1" id="KW-0175">Coiled coil</keyword>
<feature type="compositionally biased region" description="Basic and acidic residues" evidence="2">
    <location>
        <begin position="127"/>
        <end position="136"/>
    </location>
</feature>
<sequence length="1088" mass="107936">MRPFTTPSPPSAAGSGLATLSARQNAQRLVPPARSRPTLALNSAAATGTSAVTACQPQKHGDDKTVLRRGPPASARPDVRAQATPESGALSRSSSAPHSRRHRSPSTSSRDASTAASAAAAQATIRLPDEQARESEAPSVSARRTPSALATAVAAARQATGPVAGTWEVGTRAVAADRKRRLRGPQWAQPGANGSGRQQQQQQQRQDGRDGQQAPVREQADGAAGPIPRGAAVGRHAFAAGAGRGLRGPDAWLAAAAAAASGTAAGGRAGGGNRAQGQTAATAAPLSPTAVRTAPARGGAAAPGNKPSTSSSSRAAGGKSAQPARPAVVNFVHSLTTPGALATAAAVRRAAAGFDTLEHWHASGGGALAVVAAAAAADAAAARTAGAAAAAPASTPAPGLAAASAPVWRMMKAELRTLVAAGSGRVSHLRRNNSAAGSGAADSGSAEAAAAAAAADAAAVEAAATRLLEAVAGAILDHGIYAVRNATTRLRQMLWRMAAETSQEAAEGAEDVEGAQAEVEALERQLVAAATELEQAGGGQVGPEADEQLSNLAEKIGAARLRAEAAWRAAEPDLAAAAAAAALRDAVEVPEWLRNGLSQAVGVDAPRLNGAQLVAVLAAAGAASLPFRPAEADALVRRALQLLAAGVRPQQNQQGQQHQQDAAAVHRGLPAADADGGSLSTDEAIAAALAAAVTTPSAGRPDGSGGSAAAEGSVAALSAAGEQPLPPALAALLMLLLVAVTPRELSRLQARWTMWAQFQRLTRGGAASGGAAMAAAAAGGGGGQLPLVAEAALLAAMDRMQLRAAGTPEEIAAMDRVSQAAAAGAAAARRQRLSGQAEAPQQPLEASAGQEAEVAPAALNGRQVATLLSCLSGAGNLIGSECLVRLTSALTAAGEAGELPPASAAAAMGALAAQYHGPSPAEIEALMAPLVAELHWAHDAHNPDRPRPTGAEAAAERLRLQQLPVLLGRVEAALGGGLRLPWAAPDDLTALREELGRFVASGGLRPLAAAEAWEEFLKAAAARPAGAVAPSPADLDAFIDAARADLLADASTWSEGGSVLERLMASGEAEPVAEAGVEAGAGGPPPAV</sequence>